<dbReference type="Proteomes" id="UP001178461">
    <property type="component" value="Chromosome 10"/>
</dbReference>
<dbReference type="AlphaFoldDB" id="A0AA35PGM8"/>
<sequence>MQKTPGSDSNAISRYLLVPGHPLASLPLASPPGAPDLAAETMANLRFSPLPGRLSWNRSLLSESMKGLLGALLGGVVPASFVAPFPCVANQASGIALLEILLIHSILCRLPALPEGPILRAAGGLPAHTPARLDRRHLHQLRLQLLLGGAQWERHRCPEGLVHDLLHPAGTLHRERQTDGPRLVQGRLTVWSNSLCGSHVADP</sequence>
<protein>
    <submittedName>
        <fullName evidence="1">Uncharacterized protein</fullName>
    </submittedName>
</protein>
<gene>
    <name evidence="1" type="ORF">PODLI_1B004418</name>
</gene>
<proteinExistence type="predicted"/>
<evidence type="ECO:0000313" key="1">
    <source>
        <dbReference type="EMBL" id="CAI5785215.1"/>
    </source>
</evidence>
<name>A0AA35PGM8_9SAUR</name>
<reference evidence="1" key="1">
    <citation type="submission" date="2022-12" db="EMBL/GenBank/DDBJ databases">
        <authorList>
            <person name="Alioto T."/>
            <person name="Alioto T."/>
            <person name="Gomez Garrido J."/>
        </authorList>
    </citation>
    <scope>NUCLEOTIDE SEQUENCE</scope>
</reference>
<evidence type="ECO:0000313" key="2">
    <source>
        <dbReference type="Proteomes" id="UP001178461"/>
    </source>
</evidence>
<dbReference type="EMBL" id="OX395135">
    <property type="protein sequence ID" value="CAI5785215.1"/>
    <property type="molecule type" value="Genomic_DNA"/>
</dbReference>
<keyword evidence="2" id="KW-1185">Reference proteome</keyword>
<organism evidence="1 2">
    <name type="scientific">Podarcis lilfordi</name>
    <name type="common">Lilford's wall lizard</name>
    <dbReference type="NCBI Taxonomy" id="74358"/>
    <lineage>
        <taxon>Eukaryota</taxon>
        <taxon>Metazoa</taxon>
        <taxon>Chordata</taxon>
        <taxon>Craniata</taxon>
        <taxon>Vertebrata</taxon>
        <taxon>Euteleostomi</taxon>
        <taxon>Lepidosauria</taxon>
        <taxon>Squamata</taxon>
        <taxon>Bifurcata</taxon>
        <taxon>Unidentata</taxon>
        <taxon>Episquamata</taxon>
        <taxon>Laterata</taxon>
        <taxon>Lacertibaenia</taxon>
        <taxon>Lacertidae</taxon>
        <taxon>Podarcis</taxon>
    </lineage>
</organism>
<accession>A0AA35PGM8</accession>